<evidence type="ECO:0000313" key="1">
    <source>
        <dbReference type="EMBL" id="TWD81315.1"/>
    </source>
</evidence>
<organism evidence="1 2">
    <name type="scientific">Kribbella amoyensis</name>
    <dbReference type="NCBI Taxonomy" id="996641"/>
    <lineage>
        <taxon>Bacteria</taxon>
        <taxon>Bacillati</taxon>
        <taxon>Actinomycetota</taxon>
        <taxon>Actinomycetes</taxon>
        <taxon>Propionibacteriales</taxon>
        <taxon>Kribbellaceae</taxon>
        <taxon>Kribbella</taxon>
    </lineage>
</organism>
<accession>A0A561BR25</accession>
<dbReference type="EMBL" id="VIVK01000001">
    <property type="protein sequence ID" value="TWD81315.1"/>
    <property type="molecule type" value="Genomic_DNA"/>
</dbReference>
<evidence type="ECO:0000313" key="2">
    <source>
        <dbReference type="Proteomes" id="UP000318380"/>
    </source>
</evidence>
<name>A0A561BR25_9ACTN</name>
<sequence>MTTTVHTATLFPIGHYTGRRIGEDGNPAHTIRIGWRHHRLDEDAFGTWVLAHGVPDRGKAAWTEDDVLREAGEAGIPAADHLRTLSAAGLVASVADDAEEFARAHRMGVLFVGLGNSPEMPDQFAIGLPGLGTVAGVDPDSYELWQWGSVTPTLWHSCELRASVTSRHEQTVSAREALIDVLGDLRLLIASGCAYLDMATTE</sequence>
<dbReference type="Proteomes" id="UP000318380">
    <property type="component" value="Unassembled WGS sequence"/>
</dbReference>
<comment type="caution">
    <text evidence="1">The sequence shown here is derived from an EMBL/GenBank/DDBJ whole genome shotgun (WGS) entry which is preliminary data.</text>
</comment>
<reference evidence="1 2" key="1">
    <citation type="submission" date="2019-06" db="EMBL/GenBank/DDBJ databases">
        <title>Sequencing the genomes of 1000 actinobacteria strains.</title>
        <authorList>
            <person name="Klenk H.-P."/>
        </authorList>
    </citation>
    <scope>NUCLEOTIDE SEQUENCE [LARGE SCALE GENOMIC DNA]</scope>
    <source>
        <strain evidence="1 2">DSM 24683</strain>
    </source>
</reference>
<gene>
    <name evidence="1" type="ORF">FB561_2427</name>
</gene>
<dbReference type="OrthoDB" id="3692316at2"/>
<proteinExistence type="predicted"/>
<protein>
    <submittedName>
        <fullName evidence="1">Uncharacterized protein</fullName>
    </submittedName>
</protein>
<dbReference type="RefSeq" id="WP_145806062.1">
    <property type="nucleotide sequence ID" value="NZ_VIVK01000001.1"/>
</dbReference>
<keyword evidence="2" id="KW-1185">Reference proteome</keyword>
<dbReference type="AlphaFoldDB" id="A0A561BR25"/>